<comment type="catalytic activity">
    <reaction evidence="6">
        <text>Endonucleolytic cleavage at apurinic or apyrimidinic sites to products with a 5'-phosphate.</text>
        <dbReference type="EC" id="3.1.21.7"/>
    </reaction>
</comment>
<feature type="binding site" evidence="6">
    <location>
        <position position="45"/>
    </location>
    <ligand>
        <name>Mg(2+)</name>
        <dbReference type="ChEBI" id="CHEBI:18420"/>
    </ligand>
</feature>
<keyword evidence="8" id="KW-1185">Reference proteome</keyword>
<dbReference type="EC" id="3.1.21.7" evidence="6"/>
<comment type="cofactor">
    <cofactor evidence="6">
        <name>Mg(2+)</name>
        <dbReference type="ChEBI" id="CHEBI:18420"/>
    </cofactor>
</comment>
<dbReference type="EMBL" id="QSLN01000001">
    <property type="protein sequence ID" value="RDV84551.1"/>
    <property type="molecule type" value="Genomic_DNA"/>
</dbReference>
<evidence type="ECO:0000256" key="3">
    <source>
        <dbReference type="ARBA" id="ARBA00022722"/>
    </source>
</evidence>
<dbReference type="PANTHER" id="PTHR28511:SF1">
    <property type="entry name" value="ENDONUCLEASE V"/>
    <property type="match status" value="1"/>
</dbReference>
<keyword evidence="6" id="KW-0460">Magnesium</keyword>
<comment type="similarity">
    <text evidence="6">Belongs to the endonuclease V family.</text>
</comment>
<dbReference type="InterPro" id="IPR007581">
    <property type="entry name" value="Endonuclease-V"/>
</dbReference>
<keyword evidence="4 6" id="KW-0255">Endonuclease</keyword>
<dbReference type="HAMAP" id="MF_00801">
    <property type="entry name" value="Endonuclease_5"/>
    <property type="match status" value="1"/>
</dbReference>
<evidence type="ECO:0000256" key="1">
    <source>
        <dbReference type="ARBA" id="ARBA00004496"/>
    </source>
</evidence>
<evidence type="ECO:0000313" key="7">
    <source>
        <dbReference type="EMBL" id="RDV84551.1"/>
    </source>
</evidence>
<keyword evidence="6" id="KW-0234">DNA repair</keyword>
<keyword evidence="6" id="KW-0227">DNA damage</keyword>
<keyword evidence="5 6" id="KW-0378">Hydrolase</keyword>
<name>A0A3D8P7S5_9THEO</name>
<dbReference type="GO" id="GO:0000287">
    <property type="term" value="F:magnesium ion binding"/>
    <property type="evidence" value="ECO:0007669"/>
    <property type="project" value="UniProtKB-UniRule"/>
</dbReference>
<dbReference type="GO" id="GO:0003727">
    <property type="term" value="F:single-stranded RNA binding"/>
    <property type="evidence" value="ECO:0007669"/>
    <property type="project" value="TreeGrafter"/>
</dbReference>
<dbReference type="NCBIfam" id="NF008629">
    <property type="entry name" value="PRK11617.1"/>
    <property type="match status" value="1"/>
</dbReference>
<comment type="caution">
    <text evidence="7">The sequence shown here is derived from an EMBL/GenBank/DDBJ whole genome shotgun (WGS) entry which is preliminary data.</text>
</comment>
<dbReference type="PANTHER" id="PTHR28511">
    <property type="entry name" value="ENDONUCLEASE V"/>
    <property type="match status" value="1"/>
</dbReference>
<dbReference type="Proteomes" id="UP000256329">
    <property type="component" value="Unassembled WGS sequence"/>
</dbReference>
<gene>
    <name evidence="6" type="primary">nfi</name>
    <name evidence="7" type="ORF">DXX99_00395</name>
</gene>
<dbReference type="GO" id="GO:0016891">
    <property type="term" value="F:RNA endonuclease activity producing 5'-phosphomonoesters, hydrolytic mechanism"/>
    <property type="evidence" value="ECO:0007669"/>
    <property type="project" value="TreeGrafter"/>
</dbReference>
<dbReference type="Pfam" id="PF04493">
    <property type="entry name" value="Endonuclease_5"/>
    <property type="match status" value="1"/>
</dbReference>
<organism evidence="7 8">
    <name type="scientific">Ammonifex thiophilus</name>
    <dbReference type="NCBI Taxonomy" id="444093"/>
    <lineage>
        <taxon>Bacteria</taxon>
        <taxon>Bacillati</taxon>
        <taxon>Bacillota</taxon>
        <taxon>Clostridia</taxon>
        <taxon>Thermoanaerobacterales</taxon>
        <taxon>Thermoanaerobacteraceae</taxon>
        <taxon>Ammonifex</taxon>
    </lineage>
</organism>
<dbReference type="GO" id="GO:0005737">
    <property type="term" value="C:cytoplasm"/>
    <property type="evidence" value="ECO:0007669"/>
    <property type="project" value="UniProtKB-SubCell"/>
</dbReference>
<evidence type="ECO:0000256" key="5">
    <source>
        <dbReference type="ARBA" id="ARBA00022801"/>
    </source>
</evidence>
<accession>A0A3D8P7S5</accession>
<evidence type="ECO:0000256" key="6">
    <source>
        <dbReference type="HAMAP-Rule" id="MF_00801"/>
    </source>
</evidence>
<dbReference type="CDD" id="cd06559">
    <property type="entry name" value="Endonuclease_V"/>
    <property type="match status" value="1"/>
</dbReference>
<reference evidence="7 8" key="1">
    <citation type="submission" date="2018-08" db="EMBL/GenBank/DDBJ databases">
        <title>Form III RuBisCO-mediated autotrophy in Thermodesulfobium bacteria.</title>
        <authorList>
            <person name="Toshchakov S.V."/>
            <person name="Kublanov I.V."/>
            <person name="Frolov E."/>
            <person name="Bonch-Osmolovskaya E.A."/>
            <person name="Tourova T.P."/>
            <person name="Chernych N.A."/>
            <person name="Lebedinsky A.V."/>
        </authorList>
    </citation>
    <scope>NUCLEOTIDE SEQUENCE [LARGE SCALE GENOMIC DNA]</scope>
    <source>
        <strain evidence="7 8">SR</strain>
    </source>
</reference>
<feature type="binding site" evidence="6">
    <location>
        <position position="113"/>
    </location>
    <ligand>
        <name>Mg(2+)</name>
        <dbReference type="ChEBI" id="CHEBI:18420"/>
    </ligand>
</feature>
<dbReference type="RefSeq" id="WP_115791548.1">
    <property type="nucleotide sequence ID" value="NZ_QSLN01000001.1"/>
</dbReference>
<comment type="function">
    <text evidence="6">DNA repair enzyme involved in the repair of deaminated bases. Selectively cleaves double-stranded DNA at the second phosphodiester bond 3' to a deoxyinosine leaving behind the intact lesion on the nicked DNA.</text>
</comment>
<evidence type="ECO:0000256" key="2">
    <source>
        <dbReference type="ARBA" id="ARBA00022490"/>
    </source>
</evidence>
<comment type="subcellular location">
    <subcellularLocation>
        <location evidence="1 6">Cytoplasm</location>
    </subcellularLocation>
</comment>
<evidence type="ECO:0000313" key="8">
    <source>
        <dbReference type="Proteomes" id="UP000256329"/>
    </source>
</evidence>
<dbReference type="Gene3D" id="3.30.2170.10">
    <property type="entry name" value="archaeoglobus fulgidus dsm 4304 superfamily"/>
    <property type="match status" value="1"/>
</dbReference>
<feature type="site" description="Interaction with target DNA" evidence="6">
    <location>
        <position position="83"/>
    </location>
</feature>
<sequence length="226" mass="25089">MKPKRECPWSLTPQEAVKLQEEWRWEVKVEDGPRPEDLRLVAGCDVSFSQARGMLYAAVVVLKVPGFEVAEESTACLPATFPYIPGLLAFREIPALLSALEKIKSTPDLILCDGQGIAHPRGMGIASHLGVLFDLPTIGVAKTCLVGKWEAPGPERGSFSYLRYRGRVVGTVLRTRAGVKPVFVSPGHRVSVDLARELTLYLTPRYRLPEPLRLAHLLSYRFNRQG</sequence>
<keyword evidence="3 6" id="KW-0540">Nuclease</keyword>
<dbReference type="GO" id="GO:0043737">
    <property type="term" value="F:deoxyribonuclease V activity"/>
    <property type="evidence" value="ECO:0007669"/>
    <property type="project" value="UniProtKB-UniRule"/>
</dbReference>
<evidence type="ECO:0000256" key="4">
    <source>
        <dbReference type="ARBA" id="ARBA00022759"/>
    </source>
</evidence>
<keyword evidence="2 6" id="KW-0963">Cytoplasm</keyword>
<keyword evidence="6" id="KW-0479">Metal-binding</keyword>
<dbReference type="OrthoDB" id="9790916at2"/>
<proteinExistence type="inferred from homology"/>
<dbReference type="GO" id="GO:0006281">
    <property type="term" value="P:DNA repair"/>
    <property type="evidence" value="ECO:0007669"/>
    <property type="project" value="UniProtKB-UniRule"/>
</dbReference>
<dbReference type="AlphaFoldDB" id="A0A3D8P7S5"/>
<protein>
    <recommendedName>
        <fullName evidence="6">Endonuclease V</fullName>
        <ecNumber evidence="6">3.1.21.7</ecNumber>
    </recommendedName>
    <alternativeName>
        <fullName evidence="6">Deoxyinosine 3'endonuclease</fullName>
    </alternativeName>
    <alternativeName>
        <fullName evidence="6">Deoxyribonuclease V</fullName>
        <shortName evidence="6">DNase V</shortName>
    </alternativeName>
</protein>